<accession>A0ACC0EZ02</accession>
<dbReference type="Proteomes" id="UP001060170">
    <property type="component" value="Chromosome 1"/>
</dbReference>
<proteinExistence type="predicted"/>
<reference evidence="2" key="1">
    <citation type="journal article" date="2018" name="BMC Genomics">
        <title>Genomic insights into host adaptation between the wheat stripe rust pathogen (Puccinia striiformis f. sp. tritici) and the barley stripe rust pathogen (Puccinia striiformis f. sp. hordei).</title>
        <authorList>
            <person name="Xia C."/>
            <person name="Wang M."/>
            <person name="Yin C."/>
            <person name="Cornejo O.E."/>
            <person name="Hulbert S.H."/>
            <person name="Chen X."/>
        </authorList>
    </citation>
    <scope>NUCLEOTIDE SEQUENCE [LARGE SCALE GENOMIC DNA]</scope>
    <source>
        <strain evidence="2">93-210</strain>
    </source>
</reference>
<reference evidence="2" key="2">
    <citation type="journal article" date="2018" name="Mol. Plant Microbe Interact.">
        <title>Genome sequence resources for the wheat stripe rust pathogen (Puccinia striiformis f. sp. tritici) and the barley stripe rust pathogen (Puccinia striiformis f. sp. hordei).</title>
        <authorList>
            <person name="Xia C."/>
            <person name="Wang M."/>
            <person name="Yin C."/>
            <person name="Cornejo O.E."/>
            <person name="Hulbert S.H."/>
            <person name="Chen X."/>
        </authorList>
    </citation>
    <scope>NUCLEOTIDE SEQUENCE [LARGE SCALE GENOMIC DNA]</scope>
    <source>
        <strain evidence="2">93-210</strain>
    </source>
</reference>
<comment type="caution">
    <text evidence="1">The sequence shown here is derived from an EMBL/GenBank/DDBJ whole genome shotgun (WGS) entry which is preliminary data.</text>
</comment>
<name>A0ACC0EZ02_9BASI</name>
<evidence type="ECO:0000313" key="2">
    <source>
        <dbReference type="Proteomes" id="UP001060170"/>
    </source>
</evidence>
<dbReference type="EMBL" id="CM045865">
    <property type="protein sequence ID" value="KAI7962506.1"/>
    <property type="molecule type" value="Genomic_DNA"/>
</dbReference>
<gene>
    <name evidence="1" type="ORF">MJO28_000600</name>
</gene>
<organism evidence="1 2">
    <name type="scientific">Puccinia striiformis f. sp. tritici</name>
    <dbReference type="NCBI Taxonomy" id="168172"/>
    <lineage>
        <taxon>Eukaryota</taxon>
        <taxon>Fungi</taxon>
        <taxon>Dikarya</taxon>
        <taxon>Basidiomycota</taxon>
        <taxon>Pucciniomycotina</taxon>
        <taxon>Pucciniomycetes</taxon>
        <taxon>Pucciniales</taxon>
        <taxon>Pucciniaceae</taxon>
        <taxon>Puccinia</taxon>
    </lineage>
</organism>
<sequence length="198" mass="22199">MDNETTGLRSAGCCSAGAMTSWLRISTLPLRSCDFEEDLDVAHWVHLLGKTLETSSLRRLTSKLIREAVESTPQATLQGHVGRVTIDAMRDEDFGDEKILVKYMVDINLCGSQFCSELAIGQRGWFEGEFNGWSRRDYAMMIDFKARADILPAQICGRVDTGCWCEILALICLPCNTTTELNLTLLHVFVPESPRLYD</sequence>
<evidence type="ECO:0000313" key="1">
    <source>
        <dbReference type="EMBL" id="KAI7962506.1"/>
    </source>
</evidence>
<protein>
    <submittedName>
        <fullName evidence="1">Uncharacterized protein</fullName>
    </submittedName>
</protein>
<keyword evidence="2" id="KW-1185">Reference proteome</keyword>
<reference evidence="1 2" key="3">
    <citation type="journal article" date="2022" name="Microbiol. Spectr.">
        <title>Folding features and dynamics of 3D genome architecture in plant fungal pathogens.</title>
        <authorList>
            <person name="Xia C."/>
        </authorList>
    </citation>
    <scope>NUCLEOTIDE SEQUENCE [LARGE SCALE GENOMIC DNA]</scope>
    <source>
        <strain evidence="1 2">93-210</strain>
    </source>
</reference>